<dbReference type="Proteomes" id="UP000615446">
    <property type="component" value="Unassembled WGS sequence"/>
</dbReference>
<comment type="caution">
    <text evidence="1">The sequence shown here is derived from an EMBL/GenBank/DDBJ whole genome shotgun (WGS) entry which is preliminary data.</text>
</comment>
<gene>
    <name evidence="1" type="ORF">RCL2_001866300</name>
</gene>
<proteinExistence type="predicted"/>
<dbReference type="EMBL" id="BLAL01000208">
    <property type="protein sequence ID" value="GES91861.1"/>
    <property type="molecule type" value="Genomic_DNA"/>
</dbReference>
<name>A0A8H3LTI7_9GLOM</name>
<evidence type="ECO:0000313" key="1">
    <source>
        <dbReference type="EMBL" id="GES91861.1"/>
    </source>
</evidence>
<accession>A0A8H3LTI7</accession>
<dbReference type="AlphaFoldDB" id="A0A8H3LTI7"/>
<protein>
    <submittedName>
        <fullName evidence="1">Uncharacterized protein</fullName>
    </submittedName>
</protein>
<sequence>MLPSMEKYPFIGLMIENKDTILGLNFLKLWPFKSQESPTTEESDEITVIPREVKNKERDKGCIERKFASIEDRSPQVDFCSEQ</sequence>
<organism evidence="1 2">
    <name type="scientific">Rhizophagus clarus</name>
    <dbReference type="NCBI Taxonomy" id="94130"/>
    <lineage>
        <taxon>Eukaryota</taxon>
        <taxon>Fungi</taxon>
        <taxon>Fungi incertae sedis</taxon>
        <taxon>Mucoromycota</taxon>
        <taxon>Glomeromycotina</taxon>
        <taxon>Glomeromycetes</taxon>
        <taxon>Glomerales</taxon>
        <taxon>Glomeraceae</taxon>
        <taxon>Rhizophagus</taxon>
    </lineage>
</organism>
<evidence type="ECO:0000313" key="2">
    <source>
        <dbReference type="Proteomes" id="UP000615446"/>
    </source>
</evidence>
<reference evidence="1" key="1">
    <citation type="submission" date="2019-10" db="EMBL/GenBank/DDBJ databases">
        <title>Conservation and host-specific expression of non-tandemly repeated heterogenous ribosome RNA gene in arbuscular mycorrhizal fungi.</title>
        <authorList>
            <person name="Maeda T."/>
            <person name="Kobayashi Y."/>
            <person name="Nakagawa T."/>
            <person name="Ezawa T."/>
            <person name="Yamaguchi K."/>
            <person name="Bino T."/>
            <person name="Nishimoto Y."/>
            <person name="Shigenobu S."/>
            <person name="Kawaguchi M."/>
        </authorList>
    </citation>
    <scope>NUCLEOTIDE SEQUENCE</scope>
    <source>
        <strain evidence="1">HR1</strain>
    </source>
</reference>